<dbReference type="Gene3D" id="1.20.1250.20">
    <property type="entry name" value="MFS general substrate transporter like domains"/>
    <property type="match status" value="1"/>
</dbReference>
<feature type="transmembrane region" description="Helical" evidence="7">
    <location>
        <begin position="229"/>
        <end position="249"/>
    </location>
</feature>
<accession>A0A840VM33</accession>
<feature type="transmembrane region" description="Helical" evidence="7">
    <location>
        <begin position="270"/>
        <end position="291"/>
    </location>
</feature>
<dbReference type="PROSITE" id="PS50850">
    <property type="entry name" value="MFS"/>
    <property type="match status" value="1"/>
</dbReference>
<evidence type="ECO:0000256" key="2">
    <source>
        <dbReference type="ARBA" id="ARBA00022448"/>
    </source>
</evidence>
<keyword evidence="10" id="KW-1185">Reference proteome</keyword>
<dbReference type="GO" id="GO:0022857">
    <property type="term" value="F:transmembrane transporter activity"/>
    <property type="evidence" value="ECO:0007669"/>
    <property type="project" value="InterPro"/>
</dbReference>
<proteinExistence type="predicted"/>
<evidence type="ECO:0000256" key="7">
    <source>
        <dbReference type="SAM" id="Phobius"/>
    </source>
</evidence>
<feature type="transmembrane region" description="Helical" evidence="7">
    <location>
        <begin position="113"/>
        <end position="133"/>
    </location>
</feature>
<dbReference type="CDD" id="cd17321">
    <property type="entry name" value="MFS_MMR_MDR_like"/>
    <property type="match status" value="1"/>
</dbReference>
<dbReference type="PANTHER" id="PTHR42718:SF46">
    <property type="entry name" value="BLR6921 PROTEIN"/>
    <property type="match status" value="1"/>
</dbReference>
<dbReference type="Pfam" id="PF07690">
    <property type="entry name" value="MFS_1"/>
    <property type="match status" value="2"/>
</dbReference>
<name>A0A840VM33_9PROT</name>
<dbReference type="PANTHER" id="PTHR42718">
    <property type="entry name" value="MAJOR FACILITATOR SUPERFAMILY MULTIDRUG TRANSPORTER MFSC"/>
    <property type="match status" value="1"/>
</dbReference>
<sequence>MSATIIEGLPKGARQRAMFGLALAVLLSVLDYTVVNVALPRIAVSLNCPDSAAIWVVNAYQLITVIALLPVAALGDRLGHARLCRVGLVLFVVASVFCAVAPSLPVLAAARALQGLGAACILGVNAALLRYIYPPHILGRGIALNGLVIGLGVAIGPTIAAAVLAVATWPWLFLINLPLGGAAFYFALTALPNTPRIPGGFDYASAALLALAFGGLIIGGDRFAHESSLGITLGLIALGAVSLVVLVLRQLGKSDPLLPVDLLARGGFRAAFLTGFFAFIASNFFIIPMPFALMNELHRGPVATGLLITPWPLAIVAVAPVVGRLTDRYPAVILSTIGLAITGTGFLLLRLMPTDPSNFDIAWRIFMAGAGFGLFQPPNNKAMIGTAPKHRIGGASGMVSVARLLGQTVGGMLVALTLGLVRDAPYAACLGFAAGTAYLAASISLGRVLVRGG</sequence>
<feature type="domain" description="Major facilitator superfamily (MFS) profile" evidence="8">
    <location>
        <begin position="17"/>
        <end position="453"/>
    </location>
</feature>
<evidence type="ECO:0000313" key="9">
    <source>
        <dbReference type="EMBL" id="MBB5373239.1"/>
    </source>
</evidence>
<dbReference type="EMBL" id="JACHFJ010000005">
    <property type="protein sequence ID" value="MBB5373239.1"/>
    <property type="molecule type" value="Genomic_DNA"/>
</dbReference>
<dbReference type="Gene3D" id="1.20.1720.10">
    <property type="entry name" value="Multidrug resistance protein D"/>
    <property type="match status" value="1"/>
</dbReference>
<feature type="transmembrane region" description="Helical" evidence="7">
    <location>
        <begin position="303"/>
        <end position="322"/>
    </location>
</feature>
<feature type="transmembrane region" description="Helical" evidence="7">
    <location>
        <begin position="86"/>
        <end position="107"/>
    </location>
</feature>
<evidence type="ECO:0000256" key="4">
    <source>
        <dbReference type="ARBA" id="ARBA00022692"/>
    </source>
</evidence>
<dbReference type="SUPFAM" id="SSF103473">
    <property type="entry name" value="MFS general substrate transporter"/>
    <property type="match status" value="1"/>
</dbReference>
<gene>
    <name evidence="9" type="ORF">HNP71_001498</name>
</gene>
<keyword evidence="3" id="KW-1003">Cell membrane</keyword>
<keyword evidence="4 7" id="KW-0812">Transmembrane</keyword>
<evidence type="ECO:0000256" key="6">
    <source>
        <dbReference type="ARBA" id="ARBA00023136"/>
    </source>
</evidence>
<dbReference type="InterPro" id="IPR036259">
    <property type="entry name" value="MFS_trans_sf"/>
</dbReference>
<dbReference type="AlphaFoldDB" id="A0A840VM33"/>
<dbReference type="GO" id="GO:0005886">
    <property type="term" value="C:plasma membrane"/>
    <property type="evidence" value="ECO:0007669"/>
    <property type="project" value="UniProtKB-SubCell"/>
</dbReference>
<feature type="transmembrane region" description="Helical" evidence="7">
    <location>
        <begin position="203"/>
        <end position="223"/>
    </location>
</feature>
<dbReference type="InterPro" id="IPR011701">
    <property type="entry name" value="MFS"/>
</dbReference>
<feature type="transmembrane region" description="Helical" evidence="7">
    <location>
        <begin position="142"/>
        <end position="165"/>
    </location>
</feature>
<evidence type="ECO:0000259" key="8">
    <source>
        <dbReference type="PROSITE" id="PS50850"/>
    </source>
</evidence>
<dbReference type="InterPro" id="IPR020846">
    <property type="entry name" value="MFS_dom"/>
</dbReference>
<protein>
    <submittedName>
        <fullName evidence="9">DHA2 family multidrug resistance protein-like MFS transporter</fullName>
    </submittedName>
</protein>
<reference evidence="9 10" key="1">
    <citation type="submission" date="2020-08" db="EMBL/GenBank/DDBJ databases">
        <title>Genomic Encyclopedia of Type Strains, Phase IV (KMG-IV): sequencing the most valuable type-strain genomes for metagenomic binning, comparative biology and taxonomic classification.</title>
        <authorList>
            <person name="Goeker M."/>
        </authorList>
    </citation>
    <scope>NUCLEOTIDE SEQUENCE [LARGE SCALE GENOMIC DNA]</scope>
    <source>
        <strain evidence="9 10">DSM 27026</strain>
    </source>
</reference>
<feature type="transmembrane region" description="Helical" evidence="7">
    <location>
        <begin position="52"/>
        <end position="74"/>
    </location>
</feature>
<feature type="transmembrane region" description="Helical" evidence="7">
    <location>
        <begin position="171"/>
        <end position="191"/>
    </location>
</feature>
<dbReference type="Proteomes" id="UP000553706">
    <property type="component" value="Unassembled WGS sequence"/>
</dbReference>
<feature type="transmembrane region" description="Helical" evidence="7">
    <location>
        <begin position="361"/>
        <end position="377"/>
    </location>
</feature>
<keyword evidence="5 7" id="KW-1133">Transmembrane helix</keyword>
<feature type="transmembrane region" description="Helical" evidence="7">
    <location>
        <begin position="21"/>
        <end position="40"/>
    </location>
</feature>
<organism evidence="9 10">
    <name type="scientific">Acidocella aromatica</name>
    <dbReference type="NCBI Taxonomy" id="1303579"/>
    <lineage>
        <taxon>Bacteria</taxon>
        <taxon>Pseudomonadati</taxon>
        <taxon>Pseudomonadota</taxon>
        <taxon>Alphaproteobacteria</taxon>
        <taxon>Acetobacterales</taxon>
        <taxon>Acidocellaceae</taxon>
        <taxon>Acidocella</taxon>
    </lineage>
</organism>
<feature type="transmembrane region" description="Helical" evidence="7">
    <location>
        <begin position="329"/>
        <end position="349"/>
    </location>
</feature>
<feature type="transmembrane region" description="Helical" evidence="7">
    <location>
        <begin position="424"/>
        <end position="450"/>
    </location>
</feature>
<evidence type="ECO:0000256" key="3">
    <source>
        <dbReference type="ARBA" id="ARBA00022475"/>
    </source>
</evidence>
<dbReference type="PRINTS" id="PR01036">
    <property type="entry name" value="TCRTETB"/>
</dbReference>
<feature type="transmembrane region" description="Helical" evidence="7">
    <location>
        <begin position="398"/>
        <end position="418"/>
    </location>
</feature>
<evidence type="ECO:0000256" key="1">
    <source>
        <dbReference type="ARBA" id="ARBA00004651"/>
    </source>
</evidence>
<comment type="subcellular location">
    <subcellularLocation>
        <location evidence="1">Cell membrane</location>
        <topology evidence="1">Multi-pass membrane protein</topology>
    </subcellularLocation>
</comment>
<evidence type="ECO:0000256" key="5">
    <source>
        <dbReference type="ARBA" id="ARBA00022989"/>
    </source>
</evidence>
<keyword evidence="6 7" id="KW-0472">Membrane</keyword>
<evidence type="ECO:0000313" key="10">
    <source>
        <dbReference type="Proteomes" id="UP000553706"/>
    </source>
</evidence>
<keyword evidence="2" id="KW-0813">Transport</keyword>
<comment type="caution">
    <text evidence="9">The sequence shown here is derived from an EMBL/GenBank/DDBJ whole genome shotgun (WGS) entry which is preliminary data.</text>
</comment>